<gene>
    <name evidence="2" type="ORF">DSM110277_01904</name>
    <name evidence="1" type="ORF">SAMN04488041_102187</name>
</gene>
<dbReference type="NCBIfam" id="NF046098">
    <property type="entry name" value="RSP_7527_fam"/>
    <property type="match status" value="1"/>
</dbReference>
<dbReference type="EMBL" id="FNNB01000002">
    <property type="protein sequence ID" value="SDW43888.1"/>
    <property type="molecule type" value="Genomic_DNA"/>
</dbReference>
<reference evidence="3" key="2">
    <citation type="submission" date="2016-10" db="EMBL/GenBank/DDBJ databases">
        <authorList>
            <person name="Varghese N."/>
            <person name="Submissions S."/>
        </authorList>
    </citation>
    <scope>NUCLEOTIDE SEQUENCE [LARGE SCALE GENOMIC DNA]</scope>
    <source>
        <strain evidence="3">DSM 10014</strain>
    </source>
</reference>
<dbReference type="AlphaFoldDB" id="A0A1H2TJ72"/>
<dbReference type="GeneID" id="94022092"/>
<protein>
    <submittedName>
        <fullName evidence="1">Uncharacterized protein</fullName>
    </submittedName>
</protein>
<dbReference type="EMBL" id="CP084959">
    <property type="protein sequence ID" value="UOA23481.1"/>
    <property type="molecule type" value="Genomic_DNA"/>
</dbReference>
<reference evidence="1" key="1">
    <citation type="submission" date="2016-10" db="EMBL/GenBank/DDBJ databases">
        <authorList>
            <person name="de Groot N.N."/>
        </authorList>
    </citation>
    <scope>NUCLEOTIDE SEQUENCE [LARGE SCALE GENOMIC DNA]</scope>
    <source>
        <strain evidence="1">DSM 10014</strain>
    </source>
</reference>
<sequence length="55" mass="5816">MKTEATYKTATPVEVDRLLAEANALRSAYISAAVAKASRKFTGLFRTAPRGTAAA</sequence>
<dbReference type="Proteomes" id="UP000183076">
    <property type="component" value="Unassembled WGS sequence"/>
</dbReference>
<dbReference type="RefSeq" id="WP_235183784.1">
    <property type="nucleotide sequence ID" value="NZ_BSKR01000001.1"/>
</dbReference>
<name>A0A1H2TJ72_9RHOB</name>
<reference evidence="2" key="3">
    <citation type="journal article" date="2022" name="Microorganisms">
        <title>Beyond the ABCs#Discovery of Three New Plasmid Types in Rhodobacterales (RepQ, RepY, RepW).</title>
        <authorList>
            <person name="Freese H.M."/>
            <person name="Ringel V."/>
            <person name="Overmann J."/>
            <person name="Petersen J."/>
        </authorList>
    </citation>
    <scope>NUCLEOTIDE SEQUENCE</scope>
    <source>
        <strain evidence="2">DSM 110277</strain>
    </source>
</reference>
<evidence type="ECO:0000313" key="2">
    <source>
        <dbReference type="EMBL" id="UOA23481.1"/>
    </source>
</evidence>
<dbReference type="Proteomes" id="UP000830781">
    <property type="component" value="Chromosome"/>
</dbReference>
<dbReference type="InterPro" id="IPR058227">
    <property type="entry name" value="RSP_7527-like"/>
</dbReference>
<evidence type="ECO:0000313" key="4">
    <source>
        <dbReference type="Proteomes" id="UP000830781"/>
    </source>
</evidence>
<evidence type="ECO:0000313" key="3">
    <source>
        <dbReference type="Proteomes" id="UP000183076"/>
    </source>
</evidence>
<proteinExistence type="predicted"/>
<keyword evidence="4" id="KW-1185">Reference proteome</keyword>
<reference evidence="4" key="4">
    <citation type="journal article" date="2022" name="Microorganisms">
        <title>Beyond the ABCs#Discovery of Three New Plasmid Types in Rhodobacterales (RepQ, RepY, RepW).</title>
        <authorList>
            <person name="Freese H.M."/>
            <person name="Ringel V."/>
            <person name="Overmann J."/>
            <person name="Petersen J."/>
        </authorList>
    </citation>
    <scope>NUCLEOTIDE SEQUENCE [LARGE SCALE GENOMIC DNA]</scope>
    <source>
        <strain evidence="4">DSM 110277</strain>
    </source>
</reference>
<evidence type="ECO:0000313" key="1">
    <source>
        <dbReference type="EMBL" id="SDW43888.1"/>
    </source>
</evidence>
<organism evidence="1 3">
    <name type="scientific">Sulfitobacter pontiacus</name>
    <dbReference type="NCBI Taxonomy" id="60137"/>
    <lineage>
        <taxon>Bacteria</taxon>
        <taxon>Pseudomonadati</taxon>
        <taxon>Pseudomonadota</taxon>
        <taxon>Alphaproteobacteria</taxon>
        <taxon>Rhodobacterales</taxon>
        <taxon>Roseobacteraceae</taxon>
        <taxon>Sulfitobacter</taxon>
    </lineage>
</organism>
<accession>A0A1H2TJ72</accession>